<dbReference type="PROSITE" id="PS50020">
    <property type="entry name" value="WW_DOMAIN_2"/>
    <property type="match status" value="1"/>
</dbReference>
<feature type="domain" description="WW" evidence="3">
    <location>
        <begin position="56"/>
        <end position="90"/>
    </location>
</feature>
<evidence type="ECO:0000259" key="3">
    <source>
        <dbReference type="PROSITE" id="PS50020"/>
    </source>
</evidence>
<dbReference type="SMART" id="SM00456">
    <property type="entry name" value="WW"/>
    <property type="match status" value="1"/>
</dbReference>
<protein>
    <recommendedName>
        <fullName evidence="2">Cap-specific mRNA (nucleoside-2'-O-)-methyltransferase 1</fullName>
        <ecNumber evidence="2">2.1.1.57</ecNumber>
    </recommendedName>
    <alternativeName>
        <fullName evidence="2">Cap1 2'O-ribose methyltransferase 1</fullName>
    </alternativeName>
</protein>
<keyword evidence="1 2" id="KW-0506">mRNA capping</keyword>
<dbReference type="GO" id="GO:0003676">
    <property type="term" value="F:nucleic acid binding"/>
    <property type="evidence" value="ECO:0007669"/>
    <property type="project" value="UniProtKB-UniRule"/>
</dbReference>
<dbReference type="InterPro" id="IPR050851">
    <property type="entry name" value="mRNA_Cap_2O-Ribose_MeTrfase"/>
</dbReference>
<dbReference type="InterPro" id="IPR036020">
    <property type="entry name" value="WW_dom_sf"/>
</dbReference>
<comment type="subcellular location">
    <subcellularLocation>
        <location evidence="2">Nucleus</location>
    </subcellularLocation>
</comment>
<evidence type="ECO:0000256" key="2">
    <source>
        <dbReference type="RuleBase" id="RU368012"/>
    </source>
</evidence>
<dbReference type="CDD" id="cd00201">
    <property type="entry name" value="WW"/>
    <property type="match status" value="1"/>
</dbReference>
<dbReference type="InterPro" id="IPR001202">
    <property type="entry name" value="WW_dom"/>
</dbReference>
<dbReference type="EC" id="2.1.1.57" evidence="2"/>
<keyword evidence="2" id="KW-0489">Methyltransferase</keyword>
<proteinExistence type="predicted"/>
<keyword evidence="2" id="KW-0507">mRNA processing</keyword>
<evidence type="ECO:0000313" key="5">
    <source>
        <dbReference type="Proteomes" id="UP000824782"/>
    </source>
</evidence>
<dbReference type="Gene3D" id="2.20.70.10">
    <property type="match status" value="1"/>
</dbReference>
<organism evidence="4 5">
    <name type="scientific">Engystomops pustulosus</name>
    <name type="common">Tungara frog</name>
    <name type="synonym">Physalaemus pustulosus</name>
    <dbReference type="NCBI Taxonomy" id="76066"/>
    <lineage>
        <taxon>Eukaryota</taxon>
        <taxon>Metazoa</taxon>
        <taxon>Chordata</taxon>
        <taxon>Craniata</taxon>
        <taxon>Vertebrata</taxon>
        <taxon>Euteleostomi</taxon>
        <taxon>Amphibia</taxon>
        <taxon>Batrachia</taxon>
        <taxon>Anura</taxon>
        <taxon>Neobatrachia</taxon>
        <taxon>Hyloidea</taxon>
        <taxon>Leptodactylidae</taxon>
        <taxon>Leiuperinae</taxon>
        <taxon>Engystomops</taxon>
    </lineage>
</organism>
<keyword evidence="2" id="KW-0808">Transferase</keyword>
<dbReference type="GO" id="GO:0005634">
    <property type="term" value="C:nucleus"/>
    <property type="evidence" value="ECO:0007669"/>
    <property type="project" value="UniProtKB-SubCell"/>
</dbReference>
<dbReference type="PANTHER" id="PTHR16121:SF0">
    <property type="entry name" value="CAP-SPECIFIC MRNA (NUCLEOSIDE-2'-O-)-METHYLTRANSFERASE 1"/>
    <property type="match status" value="1"/>
</dbReference>
<gene>
    <name evidence="4" type="ORF">GDO81_026361</name>
</gene>
<keyword evidence="2" id="KW-0539">Nucleus</keyword>
<name>A0AAV6YID7_ENGPU</name>
<comment type="caution">
    <text evidence="4">The sequence shown here is derived from an EMBL/GenBank/DDBJ whole genome shotgun (WGS) entry which is preliminary data.</text>
</comment>
<dbReference type="EMBL" id="WNYA01043597">
    <property type="protein sequence ID" value="KAG8536441.1"/>
    <property type="molecule type" value="Genomic_DNA"/>
</dbReference>
<dbReference type="Pfam" id="PF00397">
    <property type="entry name" value="WW"/>
    <property type="match status" value="1"/>
</dbReference>
<evidence type="ECO:0000256" key="1">
    <source>
        <dbReference type="ARBA" id="ARBA00023042"/>
    </source>
</evidence>
<dbReference type="AlphaFoldDB" id="A0AAV6YID7"/>
<dbReference type="GO" id="GO:0006370">
    <property type="term" value="P:7-methylguanosine mRNA capping"/>
    <property type="evidence" value="ECO:0007669"/>
    <property type="project" value="UniProtKB-UniRule"/>
</dbReference>
<evidence type="ECO:0000313" key="4">
    <source>
        <dbReference type="EMBL" id="KAG8536441.1"/>
    </source>
</evidence>
<keyword evidence="2" id="KW-0949">S-adenosyl-L-methionine</keyword>
<keyword evidence="5" id="KW-1185">Reference proteome</keyword>
<dbReference type="GO" id="GO:0032259">
    <property type="term" value="P:methylation"/>
    <property type="evidence" value="ECO:0007669"/>
    <property type="project" value="UniProtKB-KW"/>
</dbReference>
<dbReference type="GO" id="GO:0016556">
    <property type="term" value="P:mRNA modification"/>
    <property type="evidence" value="ECO:0007669"/>
    <property type="project" value="UniProtKB-UniRule"/>
</dbReference>
<sequence>MCFSCRVKEVYRLEEIQKIFLRLEMKVIKSSGGIPRLSYTGRDDRHFVPSGLYIVKTMNDPWTMAFSKSHNRKYFYNLKTHKSIYEVPVESIAPFHVCFAERLFWEWGEGVQIHESQKQDPNTEKLSKDAVLHFIRMHQPSSSGGREER</sequence>
<dbReference type="Proteomes" id="UP000824782">
    <property type="component" value="Unassembled WGS sequence"/>
</dbReference>
<dbReference type="GO" id="GO:0004483">
    <property type="term" value="F:methyltransferase cap1 activity"/>
    <property type="evidence" value="ECO:0007669"/>
    <property type="project" value="UniProtKB-UniRule"/>
</dbReference>
<reference evidence="4" key="1">
    <citation type="thesis" date="2020" institute="ProQuest LLC" country="789 East Eisenhower Parkway, Ann Arbor, MI, USA">
        <title>Comparative Genomics and Chromosome Evolution.</title>
        <authorList>
            <person name="Mudd A.B."/>
        </authorList>
    </citation>
    <scope>NUCLEOTIDE SEQUENCE</scope>
    <source>
        <strain evidence="4">237g6f4</strain>
        <tissue evidence="4">Blood</tissue>
    </source>
</reference>
<dbReference type="PANTHER" id="PTHR16121">
    <property type="entry name" value="CAP-SPECIFIC MRNA (NUCLEOSIDE-2'-O-)-METHYLTRANSFERASE 1-RELATED"/>
    <property type="match status" value="1"/>
</dbReference>
<comment type="function">
    <text evidence="2">S-adenosyl-L-methionine-dependent methyltransferase that mediates RNA cap1 2'-O-ribose methylation to the 5'-cap structure of RNAs. Methylates the ribose of the first nucleotide of a m(7)GpppG-capped mRNA to produce m(7)GpppNmp (cap1).</text>
</comment>
<comment type="catalytic activity">
    <reaction evidence="2">
        <text>a 5'-end (N(7)-methyl 5'-triphosphoguanosine)-ribonucleoside in mRNA + S-adenosyl-L-methionine = a 5'-end (N(7)-methyl 5'-triphosphoguanosine)-(2'-O-methyl-ribonucleoside) in mRNA + S-adenosyl-L-homocysteine + H(+)</text>
        <dbReference type="Rhea" id="RHEA:67020"/>
        <dbReference type="Rhea" id="RHEA-COMP:17167"/>
        <dbReference type="Rhea" id="RHEA-COMP:17168"/>
        <dbReference type="ChEBI" id="CHEBI:15378"/>
        <dbReference type="ChEBI" id="CHEBI:57856"/>
        <dbReference type="ChEBI" id="CHEBI:59789"/>
        <dbReference type="ChEBI" id="CHEBI:156461"/>
        <dbReference type="ChEBI" id="CHEBI:167609"/>
        <dbReference type="EC" id="2.1.1.57"/>
    </reaction>
</comment>
<accession>A0AAV6YID7</accession>
<dbReference type="GO" id="GO:0005737">
    <property type="term" value="C:cytoplasm"/>
    <property type="evidence" value="ECO:0007669"/>
    <property type="project" value="TreeGrafter"/>
</dbReference>
<dbReference type="SUPFAM" id="SSF51045">
    <property type="entry name" value="WW domain"/>
    <property type="match status" value="1"/>
</dbReference>